<comment type="similarity">
    <text evidence="7">Belongs to the cysteine synthase/cystathionine beta-synthase family. Cds1 subfamily.</text>
</comment>
<dbReference type="STRING" id="501010.NOSIN_11015"/>
<dbReference type="Proteomes" id="UP000189004">
    <property type="component" value="Unassembled WGS sequence"/>
</dbReference>
<dbReference type="AlphaFoldDB" id="A0A1V3C1B5"/>
<feature type="domain" description="Tryptophan synthase beta chain-like PALP" evidence="9">
    <location>
        <begin position="53"/>
        <end position="349"/>
    </location>
</feature>
<evidence type="ECO:0000313" key="10">
    <source>
        <dbReference type="EMBL" id="OOC54269.1"/>
    </source>
</evidence>
<dbReference type="RefSeq" id="WP_077690672.1">
    <property type="nucleotide sequence ID" value="NZ_MCOK01000001.1"/>
</dbReference>
<dbReference type="HAMAP" id="MF_00868">
    <property type="entry name" value="Cds1"/>
    <property type="match status" value="1"/>
</dbReference>
<evidence type="ECO:0000259" key="9">
    <source>
        <dbReference type="Pfam" id="PF00291"/>
    </source>
</evidence>
<comment type="catalytic activity">
    <reaction evidence="7">
        <text>L-cysteine + H2O = hydrogen sulfide + pyruvate + NH4(+) + H(+)</text>
        <dbReference type="Rhea" id="RHEA:24931"/>
        <dbReference type="ChEBI" id="CHEBI:15361"/>
        <dbReference type="ChEBI" id="CHEBI:15377"/>
        <dbReference type="ChEBI" id="CHEBI:15378"/>
        <dbReference type="ChEBI" id="CHEBI:28938"/>
        <dbReference type="ChEBI" id="CHEBI:29919"/>
        <dbReference type="ChEBI" id="CHEBI:35235"/>
        <dbReference type="EC" id="4.4.1.1"/>
    </reaction>
</comment>
<comment type="function">
    <text evidence="6">A cysteine desulfhydrase that generates hydrogen sulfide, H(2)S. The H(2)S produced by this enzyme stimulates respiration in M.tuberculosis, mediated primarily via cytochrome bd with a lesser contribution from cytochrome bc1/aa3. H(2)S modulates the balance between respiration and glycolysis, and also contributes to redox homeostasis. Probably eliminates toxic levels of Cys (which can induce oxidative stress).</text>
</comment>
<proteinExistence type="inferred from homology"/>
<evidence type="ECO:0000256" key="4">
    <source>
        <dbReference type="ARBA" id="ARBA00022898"/>
    </source>
</evidence>
<dbReference type="GO" id="GO:0019450">
    <property type="term" value="P:L-cysteine catabolic process to pyruvate"/>
    <property type="evidence" value="ECO:0007669"/>
    <property type="project" value="UniProtKB-UniRule"/>
</dbReference>
<dbReference type="GO" id="GO:0030170">
    <property type="term" value="F:pyridoxal phosphate binding"/>
    <property type="evidence" value="ECO:0007669"/>
    <property type="project" value="UniProtKB-UniRule"/>
</dbReference>
<evidence type="ECO:0000256" key="7">
    <source>
        <dbReference type="HAMAP-Rule" id="MF_00868"/>
    </source>
</evidence>
<evidence type="ECO:0000256" key="6">
    <source>
        <dbReference type="ARBA" id="ARBA00055251"/>
    </source>
</evidence>
<gene>
    <name evidence="7" type="primary">cds1</name>
    <name evidence="10" type="ORF">NOSIN_11015</name>
</gene>
<feature type="region of interest" description="Disordered" evidence="8">
    <location>
        <begin position="245"/>
        <end position="272"/>
    </location>
</feature>
<dbReference type="OrthoDB" id="7624112at2"/>
<keyword evidence="3 7" id="KW-0963">Cytoplasm</keyword>
<accession>A0A1V3C1B5</accession>
<dbReference type="InterPro" id="IPR050214">
    <property type="entry name" value="Cys_Synth/Cystath_Beta-Synth"/>
</dbReference>
<evidence type="ECO:0000256" key="8">
    <source>
        <dbReference type="SAM" id="MobiDB-lite"/>
    </source>
</evidence>
<comment type="caution">
    <text evidence="10">The sequence shown here is derived from an EMBL/GenBank/DDBJ whole genome shotgun (WGS) entry which is preliminary data.</text>
</comment>
<dbReference type="GO" id="GO:0005737">
    <property type="term" value="C:cytoplasm"/>
    <property type="evidence" value="ECO:0007669"/>
    <property type="project" value="UniProtKB-SubCell"/>
</dbReference>
<dbReference type="Gene3D" id="3.40.50.1100">
    <property type="match status" value="2"/>
</dbReference>
<keyword evidence="4 7" id="KW-0663">Pyridoxal phosphate</keyword>
<keyword evidence="5 7" id="KW-0456">Lyase</keyword>
<reference evidence="11" key="1">
    <citation type="submission" date="2016-08" db="EMBL/GenBank/DDBJ databases">
        <authorList>
            <person name="Tokovenko B."/>
            <person name="Kalinowski J."/>
        </authorList>
    </citation>
    <scope>NUCLEOTIDE SEQUENCE [LARGE SCALE GENOMIC DNA]</scope>
    <source>
        <strain evidence="11">UTMC102</strain>
    </source>
</reference>
<dbReference type="EMBL" id="MCOK01000001">
    <property type="protein sequence ID" value="OOC54269.1"/>
    <property type="molecule type" value="Genomic_DNA"/>
</dbReference>
<comment type="subcellular location">
    <subcellularLocation>
        <location evidence="2">Cytoplasm</location>
    </subcellularLocation>
</comment>
<dbReference type="GO" id="GO:0016829">
    <property type="term" value="F:lyase activity"/>
    <property type="evidence" value="ECO:0007669"/>
    <property type="project" value="UniProtKB-KW"/>
</dbReference>
<dbReference type="PANTHER" id="PTHR10314">
    <property type="entry name" value="CYSTATHIONINE BETA-SYNTHASE"/>
    <property type="match status" value="1"/>
</dbReference>
<dbReference type="EC" id="4.4.1.1" evidence="7"/>
<evidence type="ECO:0000256" key="3">
    <source>
        <dbReference type="ARBA" id="ARBA00022490"/>
    </source>
</evidence>
<dbReference type="FunFam" id="3.40.50.1100:FF:000015">
    <property type="entry name" value="Cysteine synthase B"/>
    <property type="match status" value="1"/>
</dbReference>
<comment type="cofactor">
    <cofactor evidence="1 7">
        <name>pyridoxal 5'-phosphate</name>
        <dbReference type="ChEBI" id="CHEBI:597326"/>
    </cofactor>
</comment>
<dbReference type="SUPFAM" id="SSF53686">
    <property type="entry name" value="Tryptophan synthase beta subunit-like PLP-dependent enzymes"/>
    <property type="match status" value="1"/>
</dbReference>
<evidence type="ECO:0000256" key="2">
    <source>
        <dbReference type="ARBA" id="ARBA00004496"/>
    </source>
</evidence>
<evidence type="ECO:0000256" key="1">
    <source>
        <dbReference type="ARBA" id="ARBA00001933"/>
    </source>
</evidence>
<evidence type="ECO:0000313" key="11">
    <source>
        <dbReference type="Proteomes" id="UP000189004"/>
    </source>
</evidence>
<protein>
    <recommendedName>
        <fullName evidence="7">L-cysteine desulfhydrase Cds1</fullName>
        <ecNumber evidence="7">4.4.1.1</ecNumber>
    </recommendedName>
</protein>
<comment type="function">
    <text evidence="7">A cysteine desulfhydrase that generates hydrogen sulfide, H(2)S. The H(2)S produced by this enzyme modulates the balance between respiration and glycolysis, and contributes to redox homeostasis. Probably eliminates toxic levels of Cys (which can induce oxidative stress).</text>
</comment>
<dbReference type="InterPro" id="IPR001926">
    <property type="entry name" value="TrpB-like_PALP"/>
</dbReference>
<name>A0A1V3C1B5_9ACTN</name>
<evidence type="ECO:0000256" key="5">
    <source>
        <dbReference type="ARBA" id="ARBA00023239"/>
    </source>
</evidence>
<organism evidence="10 11">
    <name type="scientific">Nocardiopsis sinuspersici</name>
    <dbReference type="NCBI Taxonomy" id="501010"/>
    <lineage>
        <taxon>Bacteria</taxon>
        <taxon>Bacillati</taxon>
        <taxon>Actinomycetota</taxon>
        <taxon>Actinomycetes</taxon>
        <taxon>Streptosporangiales</taxon>
        <taxon>Nocardiopsidaceae</taxon>
        <taxon>Nocardiopsis</taxon>
    </lineage>
</organism>
<dbReference type="Pfam" id="PF00291">
    <property type="entry name" value="PALP"/>
    <property type="match status" value="1"/>
</dbReference>
<feature type="modified residue" description="N6-(pyridoxal phosphate)lysine" evidence="7">
    <location>
        <position position="75"/>
    </location>
</feature>
<dbReference type="InterPro" id="IPR047586">
    <property type="entry name" value="Cds1"/>
</dbReference>
<sequence>MTTTRSEQDTGTVTTRIVDYYNGRERAWVKEAVRLLHADATRSADTHVFQFPLPAEWGIDLYVKDESVHPSGSLKHRMARALFLHALCTGWIEPDTHVFEASSGSTAVSEAYFAHLLGLKFTAVVPKSTSQEKVDLIKSYKGEVRNPGADGDIEKEAARLAKETPKGHFMDQFTYAERAYDYRDDHNVAATIFRQIAEERHPDPKWIVVGAGTGGTSATIGRHIRFSRRDTRVCVVDPQNSAFFPNWTANQGHPKSQWPEDPSTWAKGKPSHIEGIGRPTVEPSFLPAVVDRMISVPDAASIAAMRLLLSRLRHRAGPSTGTNLWGAMRIVAEMLSDGERGSVVMLMCDQGERYMHNYYDDTWVEQTLKLDLAPYTKALEDFLSTGRWNEPSAAAVPAARGA</sequence>
<dbReference type="InterPro" id="IPR036052">
    <property type="entry name" value="TrpB-like_PALP_sf"/>
</dbReference>
<feature type="compositionally biased region" description="Polar residues" evidence="8">
    <location>
        <begin position="245"/>
        <end position="254"/>
    </location>
</feature>
<keyword evidence="11" id="KW-1185">Reference proteome</keyword>